<dbReference type="InterPro" id="IPR007627">
    <property type="entry name" value="RNA_pol_sigma70_r2"/>
</dbReference>
<keyword evidence="7" id="KW-0812">Transmembrane</keyword>
<dbReference type="GO" id="GO:0006352">
    <property type="term" value="P:DNA-templated transcription initiation"/>
    <property type="evidence" value="ECO:0007669"/>
    <property type="project" value="InterPro"/>
</dbReference>
<dbReference type="Gene3D" id="1.10.1740.10">
    <property type="match status" value="1"/>
</dbReference>
<dbReference type="InterPro" id="IPR014284">
    <property type="entry name" value="RNA_pol_sigma-70_dom"/>
</dbReference>
<evidence type="ECO:0000256" key="1">
    <source>
        <dbReference type="ARBA" id="ARBA00010641"/>
    </source>
</evidence>
<dbReference type="PANTHER" id="PTHR43133">
    <property type="entry name" value="RNA POLYMERASE ECF-TYPE SIGMA FACTO"/>
    <property type="match status" value="1"/>
</dbReference>
<evidence type="ECO:0000259" key="9">
    <source>
        <dbReference type="Pfam" id="PF08281"/>
    </source>
</evidence>
<dbReference type="PANTHER" id="PTHR43133:SF25">
    <property type="entry name" value="RNA POLYMERASE SIGMA FACTOR RFAY-RELATED"/>
    <property type="match status" value="1"/>
</dbReference>
<dbReference type="PROSITE" id="PS01063">
    <property type="entry name" value="SIGMA70_ECF"/>
    <property type="match status" value="1"/>
</dbReference>
<dbReference type="Gene3D" id="1.10.10.10">
    <property type="entry name" value="Winged helix-like DNA-binding domain superfamily/Winged helix DNA-binding domain"/>
    <property type="match status" value="1"/>
</dbReference>
<comment type="similarity">
    <text evidence="1 6">Belongs to the sigma-70 factor family. ECF subfamily.</text>
</comment>
<accession>A0A4R5TXP8</accession>
<feature type="transmembrane region" description="Helical" evidence="7">
    <location>
        <begin position="278"/>
        <end position="300"/>
    </location>
</feature>
<dbReference type="NCBIfam" id="TIGR02937">
    <property type="entry name" value="sigma70-ECF"/>
    <property type="match status" value="1"/>
</dbReference>
<dbReference type="SUPFAM" id="SSF88659">
    <property type="entry name" value="Sigma3 and sigma4 domains of RNA polymerase sigma factors"/>
    <property type="match status" value="1"/>
</dbReference>
<dbReference type="Pfam" id="PF04542">
    <property type="entry name" value="Sigma70_r2"/>
    <property type="match status" value="1"/>
</dbReference>
<evidence type="ECO:0000256" key="4">
    <source>
        <dbReference type="ARBA" id="ARBA00023125"/>
    </source>
</evidence>
<dbReference type="AlphaFoldDB" id="A0A4R5TXP8"/>
<dbReference type="InterPro" id="IPR013249">
    <property type="entry name" value="RNA_pol_sigma70_r4_t2"/>
</dbReference>
<dbReference type="InterPro" id="IPR039425">
    <property type="entry name" value="RNA_pol_sigma-70-like"/>
</dbReference>
<evidence type="ECO:0000313" key="11">
    <source>
        <dbReference type="Proteomes" id="UP000294796"/>
    </source>
</evidence>
<keyword evidence="5 6" id="KW-0804">Transcription</keyword>
<name>A0A4R5TXP8_9GAMM</name>
<dbReference type="SUPFAM" id="SSF88946">
    <property type="entry name" value="Sigma2 domain of RNA polymerase sigma factors"/>
    <property type="match status" value="1"/>
</dbReference>
<protein>
    <recommendedName>
        <fullName evidence="6">RNA polymerase sigma factor</fullName>
    </recommendedName>
</protein>
<dbReference type="InterPro" id="IPR000838">
    <property type="entry name" value="RNA_pol_sigma70_ECF_CS"/>
</dbReference>
<comment type="caution">
    <text evidence="10">The sequence shown here is derived from an EMBL/GenBank/DDBJ whole genome shotgun (WGS) entry which is preliminary data.</text>
</comment>
<dbReference type="EMBL" id="SMTF01000003">
    <property type="protein sequence ID" value="TDK25960.1"/>
    <property type="molecule type" value="Genomic_DNA"/>
</dbReference>
<evidence type="ECO:0000256" key="6">
    <source>
        <dbReference type="RuleBase" id="RU000716"/>
    </source>
</evidence>
<evidence type="ECO:0000313" key="10">
    <source>
        <dbReference type="EMBL" id="TDK25960.1"/>
    </source>
</evidence>
<keyword evidence="3 6" id="KW-0731">Sigma factor</keyword>
<gene>
    <name evidence="10" type="ORF">E2F46_04965</name>
</gene>
<feature type="transmembrane region" description="Helical" evidence="7">
    <location>
        <begin position="355"/>
        <end position="378"/>
    </location>
</feature>
<dbReference type="Pfam" id="PF08281">
    <property type="entry name" value="Sigma70_r4_2"/>
    <property type="match status" value="1"/>
</dbReference>
<feature type="domain" description="RNA polymerase sigma-70 region 2" evidence="8">
    <location>
        <begin position="29"/>
        <end position="94"/>
    </location>
</feature>
<feature type="domain" description="RNA polymerase sigma factor 70 region 4 type 2" evidence="9">
    <location>
        <begin position="132"/>
        <end position="178"/>
    </location>
</feature>
<keyword evidence="2 6" id="KW-0805">Transcription regulation</keyword>
<feature type="transmembrane region" description="Helical" evidence="7">
    <location>
        <begin position="236"/>
        <end position="257"/>
    </location>
</feature>
<dbReference type="GO" id="GO:0003677">
    <property type="term" value="F:DNA binding"/>
    <property type="evidence" value="ECO:0007669"/>
    <property type="project" value="UniProtKB-KW"/>
</dbReference>
<evidence type="ECO:0000256" key="5">
    <source>
        <dbReference type="ARBA" id="ARBA00023163"/>
    </source>
</evidence>
<dbReference type="GO" id="GO:0016987">
    <property type="term" value="F:sigma factor activity"/>
    <property type="evidence" value="ECO:0007669"/>
    <property type="project" value="UniProtKB-KW"/>
</dbReference>
<dbReference type="InterPro" id="IPR013325">
    <property type="entry name" value="RNA_pol_sigma_r2"/>
</dbReference>
<dbReference type="InterPro" id="IPR036388">
    <property type="entry name" value="WH-like_DNA-bd_sf"/>
</dbReference>
<evidence type="ECO:0000256" key="3">
    <source>
        <dbReference type="ARBA" id="ARBA00023082"/>
    </source>
</evidence>
<proteinExistence type="inferred from homology"/>
<dbReference type="RefSeq" id="WP_133320992.1">
    <property type="nucleotide sequence ID" value="NZ_SMTF01000003.1"/>
</dbReference>
<organism evidence="10 11">
    <name type="scientific">Luteimonas aestuarii</name>
    <dbReference type="NCBI Taxonomy" id="453837"/>
    <lineage>
        <taxon>Bacteria</taxon>
        <taxon>Pseudomonadati</taxon>
        <taxon>Pseudomonadota</taxon>
        <taxon>Gammaproteobacteria</taxon>
        <taxon>Lysobacterales</taxon>
        <taxon>Lysobacteraceae</taxon>
        <taxon>Luteimonas</taxon>
    </lineage>
</organism>
<dbReference type="OrthoDB" id="5757196at2"/>
<evidence type="ECO:0000259" key="8">
    <source>
        <dbReference type="Pfam" id="PF04542"/>
    </source>
</evidence>
<evidence type="ECO:0000256" key="2">
    <source>
        <dbReference type="ARBA" id="ARBA00023015"/>
    </source>
</evidence>
<sequence>MNADDIDQLIHRELPAATAGDAAAFGRIVSASQNTVTAVALAITRDVASSEDIAQEAFLSAWHNLPRLKNHASFLPWLRQITRNLAHDHLRGLRNRPVGGEAAELAIEHAADPSACPMQTALDAERDAMAADLISELPTESREVLLLFYREGQSSQQVARLLGLSDAAVRKRLSRARQSVRDDLLARFGEFARSSAPSAAFVLGVTAAMGASKPAAAAGLGGIAVRAIATNVAARFALGFAGAAAGGLLGGLVAAWFSRGIILGYADSVEEMDVIRRFAYRYMALTLATIIAILGVHLLWQSPQLTFVAIAIALLAMNWQLLVQLPRIMAPFLARDAHRDPFGARARLLAYRLTWGRTGVMMSNVVVIGSMVLVRLYLL</sequence>
<evidence type="ECO:0000256" key="7">
    <source>
        <dbReference type="SAM" id="Phobius"/>
    </source>
</evidence>
<dbReference type="InterPro" id="IPR013324">
    <property type="entry name" value="RNA_pol_sigma_r3/r4-like"/>
</dbReference>
<keyword evidence="7" id="KW-1133">Transmembrane helix</keyword>
<feature type="transmembrane region" description="Helical" evidence="7">
    <location>
        <begin position="306"/>
        <end position="325"/>
    </location>
</feature>
<keyword evidence="7" id="KW-0472">Membrane</keyword>
<reference evidence="10 11" key="1">
    <citation type="submission" date="2019-03" db="EMBL/GenBank/DDBJ databases">
        <title>Luteimonas zhaokaii sp.nov., isolated from the rectal contents of Plateau pika in Yushu, Qinghai Province, China.</title>
        <authorList>
            <person name="Zhang G."/>
        </authorList>
    </citation>
    <scope>NUCLEOTIDE SEQUENCE [LARGE SCALE GENOMIC DNA]</scope>
    <source>
        <strain evidence="10 11">B9</strain>
    </source>
</reference>
<dbReference type="Proteomes" id="UP000294796">
    <property type="component" value="Unassembled WGS sequence"/>
</dbReference>
<dbReference type="CDD" id="cd06171">
    <property type="entry name" value="Sigma70_r4"/>
    <property type="match status" value="1"/>
</dbReference>
<keyword evidence="11" id="KW-1185">Reference proteome</keyword>
<keyword evidence="4 6" id="KW-0238">DNA-binding</keyword>